<reference evidence="3" key="2">
    <citation type="submission" date="2022-08" db="EMBL/GenBank/DDBJ databases">
        <authorList>
            <person name="Kim S.-J."/>
        </authorList>
    </citation>
    <scope>NUCLEOTIDE SEQUENCE</scope>
    <source>
        <strain evidence="3">KJ</strain>
    </source>
</reference>
<evidence type="ECO:0000313" key="2">
    <source>
        <dbReference type="EMBL" id="MBB6200290.1"/>
    </source>
</evidence>
<protein>
    <submittedName>
        <fullName evidence="3">DUF3331 domain-containing protein</fullName>
    </submittedName>
</protein>
<dbReference type="InterPro" id="IPR021769">
    <property type="entry name" value="DUF3331"/>
</dbReference>
<organism evidence="3 5">
    <name type="scientific">Paraburkholderia fungorum</name>
    <dbReference type="NCBI Taxonomy" id="134537"/>
    <lineage>
        <taxon>Bacteria</taxon>
        <taxon>Pseudomonadati</taxon>
        <taxon>Pseudomonadota</taxon>
        <taxon>Betaproteobacteria</taxon>
        <taxon>Burkholderiales</taxon>
        <taxon>Burkholderiaceae</taxon>
        <taxon>Paraburkholderia</taxon>
    </lineage>
</organism>
<evidence type="ECO:0000256" key="1">
    <source>
        <dbReference type="SAM" id="MobiDB-lite"/>
    </source>
</evidence>
<sequence>MNIEINSNADFRSESESLHAPEFPALSPSDHPSHRPDRLTSAPEIRDPWATTLAVIDNFFSPSDPMRNSPDLSGRSRLGGEPLNSRKSDCGDVRTYTVTVVEELPNSLFALRWHDATFCNYEEQIWAPCLARAAGCCALSGERINKGDPVYRPRIRGRVVPLNSDAVILASELIKSTRA</sequence>
<dbReference type="GeneID" id="70047700"/>
<dbReference type="AlphaFoldDB" id="A0AAP1KTF3"/>
<evidence type="ECO:0000313" key="4">
    <source>
        <dbReference type="Proteomes" id="UP000518681"/>
    </source>
</evidence>
<feature type="region of interest" description="Disordered" evidence="1">
    <location>
        <begin position="61"/>
        <end position="86"/>
    </location>
</feature>
<feature type="compositionally biased region" description="Polar residues" evidence="1">
    <location>
        <begin position="1"/>
        <end position="10"/>
    </location>
</feature>
<evidence type="ECO:0000313" key="3">
    <source>
        <dbReference type="EMBL" id="MDT8836964.1"/>
    </source>
</evidence>
<dbReference type="Proteomes" id="UP001246473">
    <property type="component" value="Unassembled WGS sequence"/>
</dbReference>
<dbReference type="EMBL" id="JANSLM010000002">
    <property type="protein sequence ID" value="MDT8836964.1"/>
    <property type="molecule type" value="Genomic_DNA"/>
</dbReference>
<reference evidence="2 4" key="1">
    <citation type="submission" date="2020-08" db="EMBL/GenBank/DDBJ databases">
        <title>Genomic Encyclopedia of Type Strains, Phase IV (KMG-V): Genome sequencing to study the core and pangenomes of soil and plant-associated prokaryotes.</title>
        <authorList>
            <person name="Whitman W."/>
        </authorList>
    </citation>
    <scope>NUCLEOTIDE SEQUENCE [LARGE SCALE GENOMIC DNA]</scope>
    <source>
        <strain evidence="2 4">SEMIA 4013</strain>
    </source>
</reference>
<dbReference type="RefSeq" id="WP_235430097.1">
    <property type="nucleotide sequence ID" value="NZ_CP010027.1"/>
</dbReference>
<dbReference type="EMBL" id="JACIIK010000002">
    <property type="protein sequence ID" value="MBB6200290.1"/>
    <property type="molecule type" value="Genomic_DNA"/>
</dbReference>
<accession>A0AAP1KTF3</accession>
<proteinExistence type="predicted"/>
<evidence type="ECO:0000313" key="5">
    <source>
        <dbReference type="Proteomes" id="UP001246473"/>
    </source>
</evidence>
<comment type="caution">
    <text evidence="3">The sequence shown here is derived from an EMBL/GenBank/DDBJ whole genome shotgun (WGS) entry which is preliminary data.</text>
</comment>
<dbReference type="Pfam" id="PF11811">
    <property type="entry name" value="DUF3331"/>
    <property type="match status" value="1"/>
</dbReference>
<dbReference type="Proteomes" id="UP000518681">
    <property type="component" value="Unassembled WGS sequence"/>
</dbReference>
<gene>
    <name evidence="2" type="ORF">GGD69_001136</name>
    <name evidence="3" type="ORF">ParKJ_06030</name>
</gene>
<name>A0AAP1KTF3_9BURK</name>
<feature type="region of interest" description="Disordered" evidence="1">
    <location>
        <begin position="1"/>
        <end position="43"/>
    </location>
</feature>